<dbReference type="GO" id="GO:0060077">
    <property type="term" value="C:inhibitory synapse"/>
    <property type="evidence" value="ECO:0007669"/>
    <property type="project" value="TreeGrafter"/>
</dbReference>
<dbReference type="GO" id="GO:0007605">
    <property type="term" value="P:sensory perception of sound"/>
    <property type="evidence" value="ECO:0007669"/>
    <property type="project" value="TreeGrafter"/>
</dbReference>
<proteinExistence type="predicted"/>
<dbReference type="PANTHER" id="PTHR12489:SF14">
    <property type="entry name" value="LHFPL TETRASPAN SUBFAMILY MEMBER 4 PROTEIN"/>
    <property type="match status" value="1"/>
</dbReference>
<dbReference type="GO" id="GO:0097112">
    <property type="term" value="P:gamma-aminobutyric acid receptor clustering"/>
    <property type="evidence" value="ECO:0007669"/>
    <property type="project" value="TreeGrafter"/>
</dbReference>
<evidence type="ECO:0000256" key="3">
    <source>
        <dbReference type="ARBA" id="ARBA00022989"/>
    </source>
</evidence>
<sequence length="136" mass="15537">MLPFSKPQIYHDNYIRNSRAIGYCEPSSPSASPSSTSVFIQPYWIGDSVNTPQAGYFGLFHYYVGTGPSPSRAFTCVGSFSDFSCRPERQRRPRYSCCCPWCDPQLHRLHGALLLLQHLHRLQNLRLDAAAVWWHS</sequence>
<dbReference type="PANTHER" id="PTHR12489">
    <property type="entry name" value="LIPOMA HMGIC FUSION PARTNER-LIKE PROTEIN"/>
    <property type="match status" value="1"/>
</dbReference>
<keyword evidence="2" id="KW-0812">Transmembrane</keyword>
<dbReference type="AlphaFoldDB" id="A0AAD3QW20"/>
<evidence type="ECO:0000313" key="5">
    <source>
        <dbReference type="EMBL" id="GLD48344.1"/>
    </source>
</evidence>
<name>A0AAD3QW20_LATJO</name>
<dbReference type="EMBL" id="BRZM01003437">
    <property type="protein sequence ID" value="GLD48344.1"/>
    <property type="molecule type" value="Genomic_DNA"/>
</dbReference>
<keyword evidence="4" id="KW-0472">Membrane</keyword>
<evidence type="ECO:0000313" key="6">
    <source>
        <dbReference type="Proteomes" id="UP001279410"/>
    </source>
</evidence>
<dbReference type="Pfam" id="PF10242">
    <property type="entry name" value="L_HMGIC_fpl"/>
    <property type="match status" value="1"/>
</dbReference>
<dbReference type="Proteomes" id="UP001279410">
    <property type="component" value="Unassembled WGS sequence"/>
</dbReference>
<organism evidence="5 6">
    <name type="scientific">Lates japonicus</name>
    <name type="common">Japanese lates</name>
    <dbReference type="NCBI Taxonomy" id="270547"/>
    <lineage>
        <taxon>Eukaryota</taxon>
        <taxon>Metazoa</taxon>
        <taxon>Chordata</taxon>
        <taxon>Craniata</taxon>
        <taxon>Vertebrata</taxon>
        <taxon>Euteleostomi</taxon>
        <taxon>Actinopterygii</taxon>
        <taxon>Neopterygii</taxon>
        <taxon>Teleostei</taxon>
        <taxon>Neoteleostei</taxon>
        <taxon>Acanthomorphata</taxon>
        <taxon>Carangaria</taxon>
        <taxon>Carangaria incertae sedis</taxon>
        <taxon>Centropomidae</taxon>
        <taxon>Lates</taxon>
    </lineage>
</organism>
<evidence type="ECO:0000256" key="2">
    <source>
        <dbReference type="ARBA" id="ARBA00022692"/>
    </source>
</evidence>
<evidence type="ECO:0000256" key="4">
    <source>
        <dbReference type="ARBA" id="ARBA00023136"/>
    </source>
</evidence>
<dbReference type="InterPro" id="IPR019372">
    <property type="entry name" value="LHFPL"/>
</dbReference>
<gene>
    <name evidence="5" type="ORF">AKAME5_002729200</name>
</gene>
<evidence type="ECO:0000256" key="1">
    <source>
        <dbReference type="ARBA" id="ARBA00004141"/>
    </source>
</evidence>
<protein>
    <submittedName>
        <fullName evidence="5">LHFPL tetraspan subfamily member 4 protein-like protein</fullName>
    </submittedName>
</protein>
<keyword evidence="3" id="KW-1133">Transmembrane helix</keyword>
<keyword evidence="6" id="KW-1185">Reference proteome</keyword>
<accession>A0AAD3QW20</accession>
<dbReference type="GO" id="GO:0050811">
    <property type="term" value="F:GABA receptor binding"/>
    <property type="evidence" value="ECO:0007669"/>
    <property type="project" value="TreeGrafter"/>
</dbReference>
<comment type="subcellular location">
    <subcellularLocation>
        <location evidence="1">Membrane</location>
        <topology evidence="1">Multi-pass membrane protein</topology>
    </subcellularLocation>
</comment>
<comment type="caution">
    <text evidence="5">The sequence shown here is derived from an EMBL/GenBank/DDBJ whole genome shotgun (WGS) entry which is preliminary data.</text>
</comment>
<dbReference type="GO" id="GO:0045211">
    <property type="term" value="C:postsynaptic membrane"/>
    <property type="evidence" value="ECO:0007669"/>
    <property type="project" value="TreeGrafter"/>
</dbReference>
<reference evidence="5" key="1">
    <citation type="submission" date="2022-08" db="EMBL/GenBank/DDBJ databases">
        <title>Genome sequencing of akame (Lates japonicus).</title>
        <authorList>
            <person name="Hashiguchi Y."/>
            <person name="Takahashi H."/>
        </authorList>
    </citation>
    <scope>NUCLEOTIDE SEQUENCE</scope>
    <source>
        <strain evidence="5">Kochi</strain>
    </source>
</reference>